<proteinExistence type="predicted"/>
<accession>A0A0S4J4Z4</accession>
<organism evidence="2 3">
    <name type="scientific">Bodo saltans</name>
    <name type="common">Flagellated protozoan</name>
    <dbReference type="NCBI Taxonomy" id="75058"/>
    <lineage>
        <taxon>Eukaryota</taxon>
        <taxon>Discoba</taxon>
        <taxon>Euglenozoa</taxon>
        <taxon>Kinetoplastea</taxon>
        <taxon>Metakinetoplastina</taxon>
        <taxon>Eubodonida</taxon>
        <taxon>Bodonidae</taxon>
        <taxon>Bodo</taxon>
    </lineage>
</organism>
<feature type="region of interest" description="Disordered" evidence="1">
    <location>
        <begin position="432"/>
        <end position="451"/>
    </location>
</feature>
<evidence type="ECO:0000256" key="1">
    <source>
        <dbReference type="SAM" id="MobiDB-lite"/>
    </source>
</evidence>
<dbReference type="AlphaFoldDB" id="A0A0S4J4Z4"/>
<feature type="compositionally biased region" description="Low complexity" evidence="1">
    <location>
        <begin position="375"/>
        <end position="385"/>
    </location>
</feature>
<feature type="region of interest" description="Disordered" evidence="1">
    <location>
        <begin position="1"/>
        <end position="81"/>
    </location>
</feature>
<keyword evidence="3" id="KW-1185">Reference proteome</keyword>
<dbReference type="Proteomes" id="UP000051952">
    <property type="component" value="Unassembled WGS sequence"/>
</dbReference>
<dbReference type="VEuPathDB" id="TriTrypDB:BSAL_86195"/>
<evidence type="ECO:0000313" key="3">
    <source>
        <dbReference type="Proteomes" id="UP000051952"/>
    </source>
</evidence>
<feature type="region of interest" description="Disordered" evidence="1">
    <location>
        <begin position="373"/>
        <end position="425"/>
    </location>
</feature>
<feature type="region of interest" description="Disordered" evidence="1">
    <location>
        <begin position="244"/>
        <end position="287"/>
    </location>
</feature>
<dbReference type="EMBL" id="CYKH01001041">
    <property type="protein sequence ID" value="CUG79679.1"/>
    <property type="molecule type" value="Genomic_DNA"/>
</dbReference>
<gene>
    <name evidence="2" type="ORF">BSAL_86195</name>
</gene>
<protein>
    <submittedName>
        <fullName evidence="2">Uncharacterized protein</fullName>
    </submittedName>
</protein>
<feature type="compositionally biased region" description="Polar residues" evidence="1">
    <location>
        <begin position="274"/>
        <end position="287"/>
    </location>
</feature>
<feature type="compositionally biased region" description="Polar residues" evidence="1">
    <location>
        <begin position="28"/>
        <end position="42"/>
    </location>
</feature>
<feature type="region of interest" description="Disordered" evidence="1">
    <location>
        <begin position="104"/>
        <end position="160"/>
    </location>
</feature>
<name>A0A0S4J4Z4_BODSA</name>
<sequence length="557" mass="57707">MPSSHHSPAISPKSNQKKVFPLSHIHSAVSTTNHSGASSPTAASHERSVFPLIPGDLTERASSRPNIGEGRAASQVGAASSGMVGTPTGGFSYASLASTARSVHNHDEGAAASAAQSKPESQSATPTHHIRVPPALTPVEAASPPSTTFESPPPRPVAPAATAVAPSLTTTADGSCSTSRPVVAESEVVVEGTYRRITSRRVDHGNADTTSPNYHHANIASTAELLASQYCAMSQAMAEDIQSTPYSSASAKQQQPPRGASQRNTGLSVAESALNPSSASQQQLSQNRVLSPVDPFVSSNSTTAPPPTFDESIARLRETVLTKGGLSYELTHRSRLDRTQFVPNEVTSTSLGSVSLGSTQSIFSPGRVIRGGSGAPASAAAAAGAHPPIRNAESPLRSAPLAPGRDAASNGREMSITRPSSDGYTLITVSSPLRGRGGSGANAMSSSGGGIVRGSSTSRFVDYNVNSGAAYRFPSSRPITPVSEGSAVVSPALGSTVIGYDYQSRMQLSSPRHPVPSHVDMSPGGNAFFYSKPEDRCSPGRRSMSPMDRFRPKTQFC</sequence>
<feature type="compositionally biased region" description="Polar residues" evidence="1">
    <location>
        <begin position="114"/>
        <end position="126"/>
    </location>
</feature>
<reference evidence="3" key="1">
    <citation type="submission" date="2015-09" db="EMBL/GenBank/DDBJ databases">
        <authorList>
            <consortium name="Pathogen Informatics"/>
        </authorList>
    </citation>
    <scope>NUCLEOTIDE SEQUENCE [LARGE SCALE GENOMIC DNA]</scope>
    <source>
        <strain evidence="3">Lake Konstanz</strain>
    </source>
</reference>
<feature type="region of interest" description="Disordered" evidence="1">
    <location>
        <begin position="530"/>
        <end position="557"/>
    </location>
</feature>
<evidence type="ECO:0000313" key="2">
    <source>
        <dbReference type="EMBL" id="CUG79679.1"/>
    </source>
</evidence>
<feature type="compositionally biased region" description="Polar residues" evidence="1">
    <location>
        <begin position="244"/>
        <end position="267"/>
    </location>
</feature>